<dbReference type="InterPro" id="IPR036915">
    <property type="entry name" value="Cyclin-like_sf"/>
</dbReference>
<dbReference type="Gene3D" id="1.10.472.10">
    <property type="entry name" value="Cyclin-like"/>
    <property type="match status" value="1"/>
</dbReference>
<keyword evidence="2" id="KW-1185">Reference proteome</keyword>
<reference evidence="1 2" key="1">
    <citation type="journal article" date="2019" name="Nat. Ecol. Evol.">
        <title>Megaphylogeny resolves global patterns of mushroom evolution.</title>
        <authorList>
            <person name="Varga T."/>
            <person name="Krizsan K."/>
            <person name="Foldi C."/>
            <person name="Dima B."/>
            <person name="Sanchez-Garcia M."/>
            <person name="Sanchez-Ramirez S."/>
            <person name="Szollosi G.J."/>
            <person name="Szarkandi J.G."/>
            <person name="Papp V."/>
            <person name="Albert L."/>
            <person name="Andreopoulos W."/>
            <person name="Angelini C."/>
            <person name="Antonin V."/>
            <person name="Barry K.W."/>
            <person name="Bougher N.L."/>
            <person name="Buchanan P."/>
            <person name="Buyck B."/>
            <person name="Bense V."/>
            <person name="Catcheside P."/>
            <person name="Chovatia M."/>
            <person name="Cooper J."/>
            <person name="Damon W."/>
            <person name="Desjardin D."/>
            <person name="Finy P."/>
            <person name="Geml J."/>
            <person name="Haridas S."/>
            <person name="Hughes K."/>
            <person name="Justo A."/>
            <person name="Karasinski D."/>
            <person name="Kautmanova I."/>
            <person name="Kiss B."/>
            <person name="Kocsube S."/>
            <person name="Kotiranta H."/>
            <person name="LaButti K.M."/>
            <person name="Lechner B.E."/>
            <person name="Liimatainen K."/>
            <person name="Lipzen A."/>
            <person name="Lukacs Z."/>
            <person name="Mihaltcheva S."/>
            <person name="Morgado L.N."/>
            <person name="Niskanen T."/>
            <person name="Noordeloos M.E."/>
            <person name="Ohm R.A."/>
            <person name="Ortiz-Santana B."/>
            <person name="Ovrebo C."/>
            <person name="Racz N."/>
            <person name="Riley R."/>
            <person name="Savchenko A."/>
            <person name="Shiryaev A."/>
            <person name="Soop K."/>
            <person name="Spirin V."/>
            <person name="Szebenyi C."/>
            <person name="Tomsovsky M."/>
            <person name="Tulloss R.E."/>
            <person name="Uehling J."/>
            <person name="Grigoriev I.V."/>
            <person name="Vagvolgyi C."/>
            <person name="Papp T."/>
            <person name="Martin F.M."/>
            <person name="Miettinen O."/>
            <person name="Hibbett D.S."/>
            <person name="Nagy L.G."/>
        </authorList>
    </citation>
    <scope>NUCLEOTIDE SEQUENCE [LARGE SCALE GENOMIC DNA]</scope>
    <source>
        <strain evidence="1 2">CBS 962.96</strain>
    </source>
</reference>
<sequence>MLRRWLGSPNGCLQTSYVYRFIINHSYCSNSCLLYSPHLIAITTIYLAFVLNPSAQVAINHLLPSFSVDDAAENSPPSTKDPGIFSFLIEC</sequence>
<dbReference type="Proteomes" id="UP000297245">
    <property type="component" value="Unassembled WGS sequence"/>
</dbReference>
<accession>A0A4S8MCU6</accession>
<gene>
    <name evidence="1" type="ORF">K435DRAFT_466279</name>
</gene>
<dbReference type="OrthoDB" id="10266018at2759"/>
<dbReference type="SUPFAM" id="SSF47954">
    <property type="entry name" value="Cyclin-like"/>
    <property type="match status" value="1"/>
</dbReference>
<dbReference type="AlphaFoldDB" id="A0A4S8MCU6"/>
<evidence type="ECO:0000313" key="2">
    <source>
        <dbReference type="Proteomes" id="UP000297245"/>
    </source>
</evidence>
<proteinExistence type="predicted"/>
<dbReference type="EMBL" id="ML179108">
    <property type="protein sequence ID" value="THV00152.1"/>
    <property type="molecule type" value="Genomic_DNA"/>
</dbReference>
<name>A0A4S8MCU6_DENBC</name>
<organism evidence="1 2">
    <name type="scientific">Dendrothele bispora (strain CBS 962.96)</name>
    <dbReference type="NCBI Taxonomy" id="1314807"/>
    <lineage>
        <taxon>Eukaryota</taxon>
        <taxon>Fungi</taxon>
        <taxon>Dikarya</taxon>
        <taxon>Basidiomycota</taxon>
        <taxon>Agaricomycotina</taxon>
        <taxon>Agaricomycetes</taxon>
        <taxon>Agaricomycetidae</taxon>
        <taxon>Agaricales</taxon>
        <taxon>Agaricales incertae sedis</taxon>
        <taxon>Dendrothele</taxon>
    </lineage>
</organism>
<protein>
    <submittedName>
        <fullName evidence="1">Uncharacterized protein</fullName>
    </submittedName>
</protein>
<evidence type="ECO:0000313" key="1">
    <source>
        <dbReference type="EMBL" id="THV00152.1"/>
    </source>
</evidence>